<dbReference type="PANTHER" id="PTHR45663:SF11">
    <property type="entry name" value="GEO12009P1"/>
    <property type="match status" value="1"/>
</dbReference>
<proteinExistence type="predicted"/>
<keyword evidence="1 3" id="KW-0812">Transmembrane</keyword>
<dbReference type="GO" id="GO:0015035">
    <property type="term" value="F:protein-disulfide reductase activity"/>
    <property type="evidence" value="ECO:0007669"/>
    <property type="project" value="TreeGrafter"/>
</dbReference>
<protein>
    <submittedName>
        <fullName evidence="3">Thioredoxin-related transmembrane protein 2</fullName>
    </submittedName>
</protein>
<reference evidence="3" key="1">
    <citation type="submission" date="2017-10" db="EMBL/GenBank/DDBJ databases">
        <title>Transcriptome Assembly of Sugarcane Aphid Adults.</title>
        <authorList>
            <person name="Scully E.D."/>
            <person name="Palmer N.A."/>
            <person name="Geib S.M."/>
            <person name="Sarath G."/>
            <person name="Sattler S.E."/>
        </authorList>
    </citation>
    <scope>NUCLEOTIDE SEQUENCE</scope>
    <source>
        <tissue evidence="3">Whole body</tissue>
    </source>
</reference>
<evidence type="ECO:0000259" key="2">
    <source>
        <dbReference type="PROSITE" id="PS51352"/>
    </source>
</evidence>
<feature type="domain" description="Thioredoxin" evidence="2">
    <location>
        <begin position="104"/>
        <end position="258"/>
    </location>
</feature>
<dbReference type="Gene3D" id="3.40.30.10">
    <property type="entry name" value="Glutaredoxin"/>
    <property type="match status" value="1"/>
</dbReference>
<dbReference type="InterPro" id="IPR013766">
    <property type="entry name" value="Thioredoxin_domain"/>
</dbReference>
<dbReference type="GO" id="GO:0005737">
    <property type="term" value="C:cytoplasm"/>
    <property type="evidence" value="ECO:0007669"/>
    <property type="project" value="TreeGrafter"/>
</dbReference>
<keyword evidence="1" id="KW-0472">Membrane</keyword>
<name>A0A2H8TJ52_9HEMI</name>
<evidence type="ECO:0000313" key="3">
    <source>
        <dbReference type="EMBL" id="MBW13722.1"/>
    </source>
</evidence>
<evidence type="ECO:0000256" key="1">
    <source>
        <dbReference type="SAM" id="Phobius"/>
    </source>
</evidence>
<dbReference type="GeneID" id="112603214"/>
<dbReference type="PANTHER" id="PTHR45663">
    <property type="entry name" value="GEO12009P1"/>
    <property type="match status" value="1"/>
</dbReference>
<dbReference type="SUPFAM" id="SSF52833">
    <property type="entry name" value="Thioredoxin-like"/>
    <property type="match status" value="1"/>
</dbReference>
<dbReference type="OrthoDB" id="20229at2759"/>
<feature type="transmembrane region" description="Helical" evidence="1">
    <location>
        <begin position="100"/>
        <end position="117"/>
    </location>
</feature>
<accession>A0A2H8TJ52</accession>
<dbReference type="Pfam" id="PF00085">
    <property type="entry name" value="Thioredoxin"/>
    <property type="match status" value="1"/>
</dbReference>
<organism evidence="3">
    <name type="scientific">Melanaphis sacchari</name>
    <dbReference type="NCBI Taxonomy" id="742174"/>
    <lineage>
        <taxon>Eukaryota</taxon>
        <taxon>Metazoa</taxon>
        <taxon>Ecdysozoa</taxon>
        <taxon>Arthropoda</taxon>
        <taxon>Hexapoda</taxon>
        <taxon>Insecta</taxon>
        <taxon>Pterygota</taxon>
        <taxon>Neoptera</taxon>
        <taxon>Paraneoptera</taxon>
        <taxon>Hemiptera</taxon>
        <taxon>Sternorrhyncha</taxon>
        <taxon>Aphidomorpha</taxon>
        <taxon>Aphidoidea</taxon>
        <taxon>Aphididae</taxon>
        <taxon>Aphidini</taxon>
        <taxon>Melanaphis</taxon>
    </lineage>
</organism>
<sequence>MVIQRKELIVLLKPYYWVNIILTCSYVFCKKTDIFCQYLFSPTEQTCELDAKELEILLFLMIVVMIRTRKAGSVTMLAYLSSSFLYTKGANVLLWFYADVRYGLLFTALVIAVSLCLPEPTYSGPENVLYFRSLATLEEALKEDKQHNVWLICFYTVWNPTCANFAPIFSKLSVEYDTKYLKFGKIDISRYPDAAVKYNISDSSLSRQLPTVIMFKNGVEELRRPTYDNKGKIFKFFFTEPNFKAVFDLNNVYNQCKLADKKKHSDVDEKLKTNKKEKKT</sequence>
<dbReference type="RefSeq" id="XP_025207485.1">
    <property type="nucleotide sequence ID" value="XM_025351700.1"/>
</dbReference>
<dbReference type="AlphaFoldDB" id="A0A2H8TJ52"/>
<dbReference type="InterPro" id="IPR036249">
    <property type="entry name" value="Thioredoxin-like_sf"/>
</dbReference>
<dbReference type="EMBL" id="GFXV01001917">
    <property type="protein sequence ID" value="MBW13722.1"/>
    <property type="molecule type" value="Transcribed_RNA"/>
</dbReference>
<dbReference type="PROSITE" id="PS51352">
    <property type="entry name" value="THIOREDOXIN_2"/>
    <property type="match status" value="1"/>
</dbReference>
<keyword evidence="1" id="KW-1133">Transmembrane helix</keyword>